<keyword evidence="1" id="KW-0472">Membrane</keyword>
<dbReference type="EMBL" id="CAJNAQ010000005">
    <property type="protein sequence ID" value="CAE6501540.1"/>
    <property type="molecule type" value="Genomic_DNA"/>
</dbReference>
<sequence length="97" mass="11430">MGRVIETIITMIFVGVFGSLWFFTRKYEVPQPYRIAVYDKLGFQVSISELRTVFNTHSAAVSFAKHYSQMFPSYEFVLESRLPLTRRFAFTAFWAQR</sequence>
<evidence type="ECO:0000313" key="2">
    <source>
        <dbReference type="EMBL" id="CAE6501540.1"/>
    </source>
</evidence>
<feature type="transmembrane region" description="Helical" evidence="1">
    <location>
        <begin position="6"/>
        <end position="24"/>
    </location>
</feature>
<evidence type="ECO:0000256" key="1">
    <source>
        <dbReference type="SAM" id="Phobius"/>
    </source>
</evidence>
<protein>
    <submittedName>
        <fullName evidence="2">Uncharacterized protein</fullName>
    </submittedName>
</protein>
<comment type="caution">
    <text evidence="2">The sequence shown here is derived from an EMBL/GenBank/DDBJ whole genome shotgun (WGS) entry which is preliminary data.</text>
</comment>
<keyword evidence="1" id="KW-1133">Transmembrane helix</keyword>
<evidence type="ECO:0000313" key="3">
    <source>
        <dbReference type="Proteomes" id="UP000655759"/>
    </source>
</evidence>
<proteinExistence type="predicted"/>
<gene>
    <name evidence="2" type="ORF">NUZ5A_51172</name>
</gene>
<reference evidence="2" key="1">
    <citation type="submission" date="2021-02" db="EMBL/GenBank/DDBJ databases">
        <authorList>
            <person name="Han P."/>
        </authorList>
    </citation>
    <scope>NUCLEOTIDE SEQUENCE</scope>
    <source>
        <strain evidence="2">Candidatus Nitrosotenuis uzonensis 5A</strain>
    </source>
</reference>
<name>A0A812F3Z5_9ARCH</name>
<dbReference type="AlphaFoldDB" id="A0A812F3Z5"/>
<dbReference type="Proteomes" id="UP000655759">
    <property type="component" value="Unassembled WGS sequence"/>
</dbReference>
<accession>A0A812F3Z5</accession>
<organism evidence="2 3">
    <name type="scientific">Candidatus Nitrosotenuis uzonensis</name>
    <dbReference type="NCBI Taxonomy" id="1407055"/>
    <lineage>
        <taxon>Archaea</taxon>
        <taxon>Nitrososphaerota</taxon>
        <taxon>Candidatus Nitrosotenuis</taxon>
    </lineage>
</organism>
<dbReference type="RefSeq" id="WP_205100530.1">
    <property type="nucleotide sequence ID" value="NZ_CAJNAQ010000005.1"/>
</dbReference>
<keyword evidence="1" id="KW-0812">Transmembrane</keyword>